<protein>
    <submittedName>
        <fullName evidence="2">Uncharacterized protein</fullName>
    </submittedName>
</protein>
<feature type="compositionally biased region" description="Polar residues" evidence="1">
    <location>
        <begin position="134"/>
        <end position="143"/>
    </location>
</feature>
<name>A0ABT0V3W9_9ACTN</name>
<keyword evidence="3" id="KW-1185">Reference proteome</keyword>
<gene>
    <name evidence="2" type="ORF">NBG84_38395</name>
</gene>
<organism evidence="2 3">
    <name type="scientific">Streptomyces albipurpureus</name>
    <dbReference type="NCBI Taxonomy" id="2897419"/>
    <lineage>
        <taxon>Bacteria</taxon>
        <taxon>Bacillati</taxon>
        <taxon>Actinomycetota</taxon>
        <taxon>Actinomycetes</taxon>
        <taxon>Kitasatosporales</taxon>
        <taxon>Streptomycetaceae</taxon>
        <taxon>Streptomyces</taxon>
    </lineage>
</organism>
<proteinExistence type="predicted"/>
<dbReference type="Proteomes" id="UP001431429">
    <property type="component" value="Unassembled WGS sequence"/>
</dbReference>
<evidence type="ECO:0000256" key="1">
    <source>
        <dbReference type="SAM" id="MobiDB-lite"/>
    </source>
</evidence>
<feature type="region of interest" description="Disordered" evidence="1">
    <location>
        <begin position="77"/>
        <end position="143"/>
    </location>
</feature>
<evidence type="ECO:0000313" key="3">
    <source>
        <dbReference type="Proteomes" id="UP001431429"/>
    </source>
</evidence>
<dbReference type="EMBL" id="JAMQAW010000099">
    <property type="protein sequence ID" value="MCM2394076.1"/>
    <property type="molecule type" value="Genomic_DNA"/>
</dbReference>
<comment type="caution">
    <text evidence="2">The sequence shown here is derived from an EMBL/GenBank/DDBJ whole genome shotgun (WGS) entry which is preliminary data.</text>
</comment>
<sequence>MAGLVAVGAGAALDLSDQPAVADCVDEPGVTPVPGQAPLAGIRILFPTGPSAPGLVDAQDCDPGQRSLGDVAGLRAEGFHHGRPGQMQIPRGLDDRGAGIPCAAPGRIAQPGGQPGTGRNPRDLHRPPPRGVRSGSNGSIRAH</sequence>
<dbReference type="RefSeq" id="WP_250924359.1">
    <property type="nucleotide sequence ID" value="NZ_JAMQAW010000099.1"/>
</dbReference>
<evidence type="ECO:0000313" key="2">
    <source>
        <dbReference type="EMBL" id="MCM2394076.1"/>
    </source>
</evidence>
<reference evidence="2" key="1">
    <citation type="submission" date="2022-06" db="EMBL/GenBank/DDBJ databases">
        <title>Genome public.</title>
        <authorList>
            <person name="Sun Q."/>
        </authorList>
    </citation>
    <scope>NUCLEOTIDE SEQUENCE</scope>
    <source>
        <strain evidence="2">CWNU-1</strain>
    </source>
</reference>
<accession>A0ABT0V3W9</accession>